<gene>
    <name evidence="1" type="ORF">CRV2_00013650</name>
</gene>
<dbReference type="EMBL" id="CADEHS020000014">
    <property type="protein sequence ID" value="CAG9948110.1"/>
    <property type="molecule type" value="Genomic_DNA"/>
</dbReference>
<protein>
    <submittedName>
        <fullName evidence="1">Uncharacterized protein</fullName>
    </submittedName>
</protein>
<reference evidence="1" key="1">
    <citation type="submission" date="2020-04" db="EMBL/GenBank/DDBJ databases">
        <authorList>
            <person name="Broberg M."/>
        </authorList>
    </citation>
    <scope>NUCLEOTIDE SEQUENCE</scope>
</reference>
<evidence type="ECO:0000313" key="1">
    <source>
        <dbReference type="EMBL" id="CAG9948110.1"/>
    </source>
</evidence>
<name>A0ACA9U4C0_BIOOC</name>
<proteinExistence type="predicted"/>
<feature type="non-terminal residue" evidence="1">
    <location>
        <position position="113"/>
    </location>
</feature>
<accession>A0ACA9U4C0</accession>
<evidence type="ECO:0000313" key="2">
    <source>
        <dbReference type="Proteomes" id="UP000836387"/>
    </source>
</evidence>
<organism evidence="1 2">
    <name type="scientific">Clonostachys rosea f. rosea IK726</name>
    <dbReference type="NCBI Taxonomy" id="1349383"/>
    <lineage>
        <taxon>Eukaryota</taxon>
        <taxon>Fungi</taxon>
        <taxon>Dikarya</taxon>
        <taxon>Ascomycota</taxon>
        <taxon>Pezizomycotina</taxon>
        <taxon>Sordariomycetes</taxon>
        <taxon>Hypocreomycetidae</taxon>
        <taxon>Hypocreales</taxon>
        <taxon>Bionectriaceae</taxon>
        <taxon>Clonostachys</taxon>
    </lineage>
</organism>
<dbReference type="Proteomes" id="UP000836387">
    <property type="component" value="Unassembled WGS sequence"/>
</dbReference>
<reference evidence="1" key="2">
    <citation type="submission" date="2021-10" db="EMBL/GenBank/DDBJ databases">
        <authorList>
            <person name="Piombo E."/>
        </authorList>
    </citation>
    <scope>NUCLEOTIDE SEQUENCE</scope>
</reference>
<keyword evidence="2" id="KW-1185">Reference proteome</keyword>
<comment type="caution">
    <text evidence="1">The sequence shown here is derived from an EMBL/GenBank/DDBJ whole genome shotgun (WGS) entry which is preliminary data.</text>
</comment>
<sequence>MSVCPQNEFDICAIHSQLPVDGGKGAAHGFSPDGEIPEAEEPGNVSLLIAAHDTSSAKVDSDKAVLILRAVEYLRREHALWAISFSQDLAASVRYCLISSLIIALQGSKPSGK</sequence>